<gene>
    <name evidence="1" type="ORF">EmuJ_001013200</name>
</gene>
<evidence type="ECO:0000313" key="1">
    <source>
        <dbReference type="EMBL" id="CDS42422.1"/>
    </source>
</evidence>
<name>A0A068YJQ9_ECHMU</name>
<dbReference type="InterPro" id="IPR029058">
    <property type="entry name" value="AB_hydrolase_fold"/>
</dbReference>
<reference evidence="1" key="1">
    <citation type="journal article" date="2013" name="Nature">
        <title>The genomes of four tapeworm species reveal adaptations to parasitism.</title>
        <authorList>
            <person name="Tsai I.J."/>
            <person name="Zarowiecki M."/>
            <person name="Holroyd N."/>
            <person name="Garciarrubio A."/>
            <person name="Sanchez-Flores A."/>
            <person name="Brooks K.L."/>
            <person name="Tracey A."/>
            <person name="Bobes R.J."/>
            <person name="Fragoso G."/>
            <person name="Sciutto E."/>
            <person name="Aslett M."/>
            <person name="Beasley H."/>
            <person name="Bennett H.M."/>
            <person name="Cai J."/>
            <person name="Camicia F."/>
            <person name="Clark R."/>
            <person name="Cucher M."/>
            <person name="De Silva N."/>
            <person name="Day T.A."/>
            <person name="Deplazes P."/>
            <person name="Estrada K."/>
            <person name="Fernandez C."/>
            <person name="Holland P.W."/>
            <person name="Hou J."/>
            <person name="Hu S."/>
            <person name="Huckvale T."/>
            <person name="Hung S.S."/>
            <person name="Kamenetzky L."/>
            <person name="Keane J.A."/>
            <person name="Kiss F."/>
            <person name="Koziol U."/>
            <person name="Lambert O."/>
            <person name="Liu K."/>
            <person name="Luo X."/>
            <person name="Luo Y."/>
            <person name="Macchiaroli N."/>
            <person name="Nichol S."/>
            <person name="Paps J."/>
            <person name="Parkinson J."/>
            <person name="Pouchkina-Stantcheva N."/>
            <person name="Riddiford N."/>
            <person name="Rosenzvit M."/>
            <person name="Salinas G."/>
            <person name="Wasmuth J.D."/>
            <person name="Zamanian M."/>
            <person name="Zheng Y."/>
            <person name="Cai X."/>
            <person name="Soberon X."/>
            <person name="Olson P.D."/>
            <person name="Laclette J.P."/>
            <person name="Brehm K."/>
            <person name="Berriman M."/>
            <person name="Garciarrubio A."/>
            <person name="Bobes R.J."/>
            <person name="Fragoso G."/>
            <person name="Sanchez-Flores A."/>
            <person name="Estrada K."/>
            <person name="Cevallos M.A."/>
            <person name="Morett E."/>
            <person name="Gonzalez V."/>
            <person name="Portillo T."/>
            <person name="Ochoa-Leyva A."/>
            <person name="Jose M.V."/>
            <person name="Sciutto E."/>
            <person name="Landa A."/>
            <person name="Jimenez L."/>
            <person name="Valdes V."/>
            <person name="Carrero J.C."/>
            <person name="Larralde C."/>
            <person name="Morales-Montor J."/>
            <person name="Limon-Lason J."/>
            <person name="Soberon X."/>
            <person name="Laclette J.P."/>
        </authorList>
    </citation>
    <scope>NUCLEOTIDE SEQUENCE [LARGE SCALE GENOMIC DNA]</scope>
</reference>
<dbReference type="AlphaFoldDB" id="A0A068YJQ9"/>
<organism evidence="1 2">
    <name type="scientific">Echinococcus multilocularis</name>
    <name type="common">Fox tapeworm</name>
    <dbReference type="NCBI Taxonomy" id="6211"/>
    <lineage>
        <taxon>Eukaryota</taxon>
        <taxon>Metazoa</taxon>
        <taxon>Spiralia</taxon>
        <taxon>Lophotrochozoa</taxon>
        <taxon>Platyhelminthes</taxon>
        <taxon>Cestoda</taxon>
        <taxon>Eucestoda</taxon>
        <taxon>Cyclophyllidea</taxon>
        <taxon>Taeniidae</taxon>
        <taxon>Echinococcus</taxon>
    </lineage>
</organism>
<dbReference type="STRING" id="6211.A0A068YJQ9"/>
<evidence type="ECO:0000313" key="2">
    <source>
        <dbReference type="Proteomes" id="UP000017246"/>
    </source>
</evidence>
<dbReference type="OrthoDB" id="419333at2759"/>
<dbReference type="GO" id="GO:0005739">
    <property type="term" value="C:mitochondrion"/>
    <property type="evidence" value="ECO:0007669"/>
    <property type="project" value="TreeGrafter"/>
</dbReference>
<sequence>MAVQRDLTFTYLPAVEGRDHLKNDVFFSSRGDRPNANLVLFCGDAQNEFSIMSAHPQFGGLAEKWSFEAVASLLLNRLEGVLGVHLWIVRASRWSLDTFACYTNFVRYSGNGVPDYSGIHGIGDTSPAWRHLDALLKNAATAVNGACAELPCVIIGFSKGGSVVTQLFYELGMFFDLPEFSDIHLTSQVVSLTWLDSGHNGVTHLWPTWTIPLARLRRYPSLPKLFVFATPYELCDENRPWNSRDFGTFIRLLKAFRLPYYSDTFYKGHHWDYSFEFPQTLRVSIDSHFEILACFPIQLCMPTSSNVLS</sequence>
<keyword evidence="2" id="KW-1185">Reference proteome</keyword>
<dbReference type="PANTHER" id="PTHR31296:SF1">
    <property type="entry name" value="MITOCHONDRIAL PROTEIN C2ORF69"/>
    <property type="match status" value="1"/>
</dbReference>
<protein>
    <submittedName>
        <fullName evidence="1">Expressed conserved protein</fullName>
    </submittedName>
</protein>
<dbReference type="InterPro" id="IPR018881">
    <property type="entry name" value="C2orf69_mit"/>
</dbReference>
<dbReference type="eggNOG" id="KOG2800">
    <property type="taxonomic scope" value="Eukaryota"/>
</dbReference>
<dbReference type="EMBL" id="LN902842">
    <property type="protein sequence ID" value="CDS42422.1"/>
    <property type="molecule type" value="Genomic_DNA"/>
</dbReference>
<dbReference type="SUPFAM" id="SSF53474">
    <property type="entry name" value="alpha/beta-Hydrolases"/>
    <property type="match status" value="1"/>
</dbReference>
<proteinExistence type="predicted"/>
<dbReference type="Pfam" id="PF10561">
    <property type="entry name" value="C2orf69"/>
    <property type="match status" value="2"/>
</dbReference>
<dbReference type="Proteomes" id="UP000017246">
    <property type="component" value="Unassembled WGS sequence"/>
</dbReference>
<reference evidence="1" key="2">
    <citation type="submission" date="2015-11" db="EMBL/GenBank/DDBJ databases">
        <authorList>
            <person name="Zhang Y."/>
            <person name="Guo Z."/>
        </authorList>
    </citation>
    <scope>NUCLEOTIDE SEQUENCE</scope>
</reference>
<dbReference type="PANTHER" id="PTHR31296">
    <property type="entry name" value="UPF0565 PROTEIN C2ORF69"/>
    <property type="match status" value="1"/>
</dbReference>
<dbReference type="OMA" id="QNEFSIM"/>
<accession>A0A068YJQ9</accession>